<evidence type="ECO:0000259" key="2">
    <source>
        <dbReference type="Pfam" id="PF06792"/>
    </source>
</evidence>
<dbReference type="RefSeq" id="WP_189139207.1">
    <property type="nucleotide sequence ID" value="NZ_BMNK01000004.1"/>
</dbReference>
<feature type="domain" description="UPF0261" evidence="2">
    <location>
        <begin position="2"/>
        <end position="60"/>
    </location>
</feature>
<organism evidence="3 4">
    <name type="scientific">Nonomuraea glycinis</name>
    <dbReference type="NCBI Taxonomy" id="2047744"/>
    <lineage>
        <taxon>Bacteria</taxon>
        <taxon>Bacillati</taxon>
        <taxon>Actinomycetota</taxon>
        <taxon>Actinomycetes</taxon>
        <taxon>Streptosporangiales</taxon>
        <taxon>Streptosporangiaceae</taxon>
        <taxon>Nonomuraea</taxon>
    </lineage>
</organism>
<gene>
    <name evidence="3" type="ORF">GCM10012278_30240</name>
</gene>
<keyword evidence="4" id="KW-1185">Reference proteome</keyword>
<evidence type="ECO:0000313" key="4">
    <source>
        <dbReference type="Proteomes" id="UP000660745"/>
    </source>
</evidence>
<evidence type="ECO:0000256" key="1">
    <source>
        <dbReference type="SAM" id="MobiDB-lite"/>
    </source>
</evidence>
<dbReference type="EMBL" id="BMNK01000004">
    <property type="protein sequence ID" value="GGP06475.1"/>
    <property type="molecule type" value="Genomic_DNA"/>
</dbReference>
<feature type="region of interest" description="Disordered" evidence="1">
    <location>
        <begin position="39"/>
        <end position="77"/>
    </location>
</feature>
<reference evidence="3" key="2">
    <citation type="submission" date="2020-09" db="EMBL/GenBank/DDBJ databases">
        <authorList>
            <person name="Sun Q."/>
            <person name="Zhou Y."/>
        </authorList>
    </citation>
    <scope>NUCLEOTIDE SEQUENCE</scope>
    <source>
        <strain evidence="3">CGMCC 4.7430</strain>
    </source>
</reference>
<protein>
    <recommendedName>
        <fullName evidence="2">UPF0261 domain-containing protein</fullName>
    </recommendedName>
</protein>
<comment type="caution">
    <text evidence="3">The sequence shown here is derived from an EMBL/GenBank/DDBJ whole genome shotgun (WGS) entry which is preliminary data.</text>
</comment>
<sequence>MTVVLIGTLDTKGQEYGWLRDRLIGLGRDVLVIDTGTGEPGVSYPVDVPNDQVAASTRTRRPPWPRREPTCSSRTWA</sequence>
<proteinExistence type="predicted"/>
<dbReference type="AlphaFoldDB" id="A0A918A475"/>
<dbReference type="InterPro" id="IPR044122">
    <property type="entry name" value="UPF0261_N"/>
</dbReference>
<dbReference type="Proteomes" id="UP000660745">
    <property type="component" value="Unassembled WGS sequence"/>
</dbReference>
<accession>A0A918A475</accession>
<reference evidence="3" key="1">
    <citation type="journal article" date="2014" name="Int. J. Syst. Evol. Microbiol.">
        <title>Complete genome sequence of Corynebacterium casei LMG S-19264T (=DSM 44701T), isolated from a smear-ripened cheese.</title>
        <authorList>
            <consortium name="US DOE Joint Genome Institute (JGI-PGF)"/>
            <person name="Walter F."/>
            <person name="Albersmeier A."/>
            <person name="Kalinowski J."/>
            <person name="Ruckert C."/>
        </authorList>
    </citation>
    <scope>NUCLEOTIDE SEQUENCE</scope>
    <source>
        <strain evidence="3">CGMCC 4.7430</strain>
    </source>
</reference>
<dbReference type="Pfam" id="PF06792">
    <property type="entry name" value="UPF0261"/>
    <property type="match status" value="1"/>
</dbReference>
<name>A0A918A475_9ACTN</name>
<evidence type="ECO:0000313" key="3">
    <source>
        <dbReference type="EMBL" id="GGP06475.1"/>
    </source>
</evidence>